<dbReference type="PANTHER" id="PTHR43976">
    <property type="entry name" value="SHORT CHAIN DEHYDROGENASE"/>
    <property type="match status" value="1"/>
</dbReference>
<dbReference type="PRINTS" id="PR00080">
    <property type="entry name" value="SDRFAMILY"/>
</dbReference>
<keyword evidence="2" id="KW-0521">NADP</keyword>
<evidence type="ECO:0000256" key="3">
    <source>
        <dbReference type="ARBA" id="ARBA00023002"/>
    </source>
</evidence>
<evidence type="ECO:0000313" key="6">
    <source>
        <dbReference type="EMBL" id="PTB51994.1"/>
    </source>
</evidence>
<evidence type="ECO:0000313" key="7">
    <source>
        <dbReference type="Proteomes" id="UP000241690"/>
    </source>
</evidence>
<dbReference type="RefSeq" id="XP_024771671.1">
    <property type="nucleotide sequence ID" value="XM_024913639.1"/>
</dbReference>
<evidence type="ECO:0000256" key="1">
    <source>
        <dbReference type="ARBA" id="ARBA00006484"/>
    </source>
</evidence>
<keyword evidence="3" id="KW-0560">Oxidoreductase</keyword>
<evidence type="ECO:0000259" key="5">
    <source>
        <dbReference type="SMART" id="SM00822"/>
    </source>
</evidence>
<dbReference type="Gene3D" id="3.40.50.720">
    <property type="entry name" value="NAD(P)-binding Rossmann-like Domain"/>
    <property type="match status" value="1"/>
</dbReference>
<protein>
    <recommendedName>
        <fullName evidence="5">Ketoreductase domain-containing protein</fullName>
    </recommendedName>
</protein>
<dbReference type="PANTHER" id="PTHR43976:SF16">
    <property type="entry name" value="SHORT-CHAIN DEHYDROGENASE_REDUCTASE FAMILY PROTEIN"/>
    <property type="match status" value="1"/>
</dbReference>
<dbReference type="GeneID" id="36622202"/>
<organism evidence="6 7">
    <name type="scientific">Trichoderma harzianum CBS 226.95</name>
    <dbReference type="NCBI Taxonomy" id="983964"/>
    <lineage>
        <taxon>Eukaryota</taxon>
        <taxon>Fungi</taxon>
        <taxon>Dikarya</taxon>
        <taxon>Ascomycota</taxon>
        <taxon>Pezizomycotina</taxon>
        <taxon>Sordariomycetes</taxon>
        <taxon>Hypocreomycetidae</taxon>
        <taxon>Hypocreales</taxon>
        <taxon>Hypocreaceae</taxon>
        <taxon>Trichoderma</taxon>
    </lineage>
</organism>
<evidence type="ECO:0000256" key="4">
    <source>
        <dbReference type="RuleBase" id="RU000363"/>
    </source>
</evidence>
<dbReference type="GO" id="GO:0016491">
    <property type="term" value="F:oxidoreductase activity"/>
    <property type="evidence" value="ECO:0007669"/>
    <property type="project" value="UniProtKB-KW"/>
</dbReference>
<dbReference type="PROSITE" id="PS00061">
    <property type="entry name" value="ADH_SHORT"/>
    <property type="match status" value="1"/>
</dbReference>
<dbReference type="AlphaFoldDB" id="A0A2T4A4M1"/>
<name>A0A2T4A4M1_TRIHA</name>
<reference evidence="6 7" key="1">
    <citation type="submission" date="2016-07" db="EMBL/GenBank/DDBJ databases">
        <title>Multiple horizontal gene transfer events from other fungi enriched the ability of initially mycotrophic Trichoderma (Ascomycota) to feed on dead plant biomass.</title>
        <authorList>
            <consortium name="DOE Joint Genome Institute"/>
            <person name="Aerts A."/>
            <person name="Atanasova L."/>
            <person name="Chenthamara K."/>
            <person name="Zhang J."/>
            <person name="Grujic M."/>
            <person name="Henrissat B."/>
            <person name="Kuo A."/>
            <person name="Salamov A."/>
            <person name="Lipzen A."/>
            <person name="Labutti K."/>
            <person name="Barry K."/>
            <person name="Miao Y."/>
            <person name="Rahimi M.J."/>
            <person name="Shen Q."/>
            <person name="Grigoriev I.V."/>
            <person name="Kubicek C.P."/>
            <person name="Druzhinina I.S."/>
        </authorList>
    </citation>
    <scope>NUCLEOTIDE SEQUENCE [LARGE SCALE GENOMIC DNA]</scope>
    <source>
        <strain evidence="6 7">CBS 226.95</strain>
    </source>
</reference>
<dbReference type="InterPro" id="IPR036291">
    <property type="entry name" value="NAD(P)-bd_dom_sf"/>
</dbReference>
<dbReference type="InterPro" id="IPR002347">
    <property type="entry name" value="SDR_fam"/>
</dbReference>
<dbReference type="SUPFAM" id="SSF51735">
    <property type="entry name" value="NAD(P)-binding Rossmann-fold domains"/>
    <property type="match status" value="1"/>
</dbReference>
<dbReference type="Proteomes" id="UP000241690">
    <property type="component" value="Unassembled WGS sequence"/>
</dbReference>
<dbReference type="PRINTS" id="PR00081">
    <property type="entry name" value="GDHRDH"/>
</dbReference>
<dbReference type="InterPro" id="IPR020904">
    <property type="entry name" value="Sc_DH/Rdtase_CS"/>
</dbReference>
<dbReference type="SMART" id="SM00822">
    <property type="entry name" value="PKS_KR"/>
    <property type="match status" value="1"/>
</dbReference>
<comment type="similarity">
    <text evidence="1 4">Belongs to the short-chain dehydrogenases/reductases (SDR) family.</text>
</comment>
<keyword evidence="7" id="KW-1185">Reference proteome</keyword>
<dbReference type="Pfam" id="PF00106">
    <property type="entry name" value="adh_short"/>
    <property type="match status" value="1"/>
</dbReference>
<proteinExistence type="inferred from homology"/>
<gene>
    <name evidence="6" type="ORF">M431DRAFT_230747</name>
</gene>
<dbReference type="InterPro" id="IPR051911">
    <property type="entry name" value="SDR_oxidoreductase"/>
</dbReference>
<dbReference type="InterPro" id="IPR057326">
    <property type="entry name" value="KR_dom"/>
</dbReference>
<evidence type="ECO:0000256" key="2">
    <source>
        <dbReference type="ARBA" id="ARBA00022857"/>
    </source>
</evidence>
<dbReference type="STRING" id="983964.A0A2T4A4M1"/>
<feature type="domain" description="Ketoreductase" evidence="5">
    <location>
        <begin position="11"/>
        <end position="175"/>
    </location>
</feature>
<dbReference type="CDD" id="cd05374">
    <property type="entry name" value="17beta-HSD-like_SDR_c"/>
    <property type="match status" value="1"/>
</dbReference>
<sequence>MSLRYATMAPQTWLITGASSGLGLHLAIIAAKQGNKVIATTRSLTRAQNITDNNIQVARLDQNEPLDKIKADVDAIVKVHGPIDIVVNCAAYVHTGILEDLTPEDTYAQFQTNVFGALNVYRAILPHLREKRSGTLVTIGSMAAWFAHPAASIYNASKAAIRWLSFGLASEVKPLGIKHLLVEPGRFRTELLKQDGNFRTSNGSDGIADYRAISEAVKEGIAREANKQPGDPVKGAQVIYDVVTSSGVAQGKELPEFLPLGQDAIEEITKSAQSAIDICQAWKEIASSTDY</sequence>
<accession>A0A2T4A4M1</accession>
<dbReference type="EMBL" id="KZ679685">
    <property type="protein sequence ID" value="PTB51994.1"/>
    <property type="molecule type" value="Genomic_DNA"/>
</dbReference>